<dbReference type="GO" id="GO:0031429">
    <property type="term" value="C:box H/ACA snoRNP complex"/>
    <property type="evidence" value="ECO:0007669"/>
    <property type="project" value="TreeGrafter"/>
</dbReference>
<keyword evidence="11" id="KW-1185">Reference proteome</keyword>
<dbReference type="GO" id="GO:0034513">
    <property type="term" value="F:box H/ACA snoRNA binding"/>
    <property type="evidence" value="ECO:0007669"/>
    <property type="project" value="TreeGrafter"/>
</dbReference>
<dbReference type="GO" id="GO:0000454">
    <property type="term" value="P:snoRNA guided rRNA pseudouridine synthesis"/>
    <property type="evidence" value="ECO:0007669"/>
    <property type="project" value="TreeGrafter"/>
</dbReference>
<gene>
    <name evidence="10" type="ORF">EB796_023756</name>
</gene>
<organism evidence="10 11">
    <name type="scientific">Bugula neritina</name>
    <name type="common">Brown bryozoan</name>
    <name type="synonym">Sertularia neritina</name>
    <dbReference type="NCBI Taxonomy" id="10212"/>
    <lineage>
        <taxon>Eukaryota</taxon>
        <taxon>Metazoa</taxon>
        <taxon>Spiralia</taxon>
        <taxon>Lophotrochozoa</taxon>
        <taxon>Bryozoa</taxon>
        <taxon>Gymnolaemata</taxon>
        <taxon>Cheilostomatida</taxon>
        <taxon>Flustrina</taxon>
        <taxon>Buguloidea</taxon>
        <taxon>Bugulidae</taxon>
        <taxon>Bugula</taxon>
    </lineage>
</organism>
<evidence type="ECO:0000256" key="2">
    <source>
        <dbReference type="ARBA" id="ARBA00022517"/>
    </source>
</evidence>
<dbReference type="EMBL" id="VXIV02003350">
    <property type="protein sequence ID" value="KAF6017946.1"/>
    <property type="molecule type" value="Genomic_DNA"/>
</dbReference>
<keyword evidence="2 8" id="KW-0690">Ribosome biogenesis</keyword>
<dbReference type="Gene3D" id="2.40.10.230">
    <property type="entry name" value="Probable tRNA pseudouridine synthase domain"/>
    <property type="match status" value="1"/>
</dbReference>
<dbReference type="InterPro" id="IPR009000">
    <property type="entry name" value="Transl_B-barrel_sf"/>
</dbReference>
<evidence type="ECO:0000256" key="6">
    <source>
        <dbReference type="ARBA" id="ARBA00023274"/>
    </source>
</evidence>
<sequence>MDLGIRLLTTRLRFDLSALFGSNSLLTLRRNVLRSCGISVGGRGGFRGGRGGFRGGSRGGRGGGRGDYNRRDEGPPDYVNEVGAVSHPCEDQLVCRCTYEGGRVPYFNAGIYLENKQLVGKVDEILGPITDFFFSVKLAPNMNASSFKKLQKLFIDPQKTLPLEMFTNPSKGGRGRGRGRLV</sequence>
<evidence type="ECO:0000256" key="1">
    <source>
        <dbReference type="ARBA" id="ARBA00004604"/>
    </source>
</evidence>
<dbReference type="PANTHER" id="PTHR23237:SF6">
    <property type="entry name" value="H_ACA RIBONUCLEOPROTEIN COMPLEX SUBUNIT 1"/>
    <property type="match status" value="1"/>
</dbReference>
<feature type="compositionally biased region" description="Gly residues" evidence="9">
    <location>
        <begin position="49"/>
        <end position="66"/>
    </location>
</feature>
<evidence type="ECO:0000256" key="5">
    <source>
        <dbReference type="ARBA" id="ARBA00023242"/>
    </source>
</evidence>
<comment type="similarity">
    <text evidence="7 8">Belongs to the GAR1 family.</text>
</comment>
<comment type="function">
    <text evidence="8">Required for ribosome biogenesis. Part of a complex which catalyzes pseudouridylation of rRNA. This involves the isomerization of uridine such that the ribose is subsequently attached to C5, instead of the normal N1. Pseudouridine ("psi") residues may serve to stabilize the conformation of rRNAs.</text>
</comment>
<comment type="subunit">
    <text evidence="8">Component of the small nucleolar ribonucleoprotein particles containing H/ACA-type snoRNAs (H/ACA snoRNPs).</text>
</comment>
<evidence type="ECO:0000256" key="9">
    <source>
        <dbReference type="SAM" id="MobiDB-lite"/>
    </source>
</evidence>
<comment type="caution">
    <text evidence="10">The sequence shown here is derived from an EMBL/GenBank/DDBJ whole genome shotgun (WGS) entry which is preliminary data.</text>
</comment>
<keyword evidence="6 8" id="KW-0687">Ribonucleoprotein</keyword>
<evidence type="ECO:0000256" key="8">
    <source>
        <dbReference type="RuleBase" id="RU364004"/>
    </source>
</evidence>
<evidence type="ECO:0000313" key="10">
    <source>
        <dbReference type="EMBL" id="KAF6017946.1"/>
    </source>
</evidence>
<dbReference type="FunFam" id="2.40.10.230:FF:000001">
    <property type="entry name" value="H/ACA ribonucleoprotein complex subunit"/>
    <property type="match status" value="1"/>
</dbReference>
<dbReference type="InterPro" id="IPR007504">
    <property type="entry name" value="H/ACA_rnp_Gar1/Naf1"/>
</dbReference>
<name>A0A7J7IWL8_BUGNE</name>
<evidence type="ECO:0000256" key="4">
    <source>
        <dbReference type="ARBA" id="ARBA00022884"/>
    </source>
</evidence>
<accession>A0A7J7IWL8</accession>
<comment type="subcellular location">
    <subcellularLocation>
        <location evidence="1 8">Nucleus</location>
        <location evidence="1 8">Nucleolus</location>
    </subcellularLocation>
</comment>
<dbReference type="SUPFAM" id="SSF50447">
    <property type="entry name" value="Translation proteins"/>
    <property type="match status" value="1"/>
</dbReference>
<proteinExistence type="inferred from homology"/>
<evidence type="ECO:0000313" key="11">
    <source>
        <dbReference type="Proteomes" id="UP000593567"/>
    </source>
</evidence>
<dbReference type="InterPro" id="IPR038664">
    <property type="entry name" value="Gar1/Naf1_Cbf5-bd_sf"/>
</dbReference>
<evidence type="ECO:0000256" key="3">
    <source>
        <dbReference type="ARBA" id="ARBA00022552"/>
    </source>
</evidence>
<evidence type="ECO:0000256" key="7">
    <source>
        <dbReference type="ARBA" id="ARBA00038293"/>
    </source>
</evidence>
<keyword evidence="4 8" id="KW-0694">RNA-binding</keyword>
<reference evidence="10" key="1">
    <citation type="submission" date="2020-06" db="EMBL/GenBank/DDBJ databases">
        <title>Draft genome of Bugula neritina, a colonial animal packing powerful symbionts and potential medicines.</title>
        <authorList>
            <person name="Rayko M."/>
        </authorList>
    </citation>
    <scope>NUCLEOTIDE SEQUENCE [LARGE SCALE GENOMIC DNA]</scope>
    <source>
        <strain evidence="10">Kwan_BN1</strain>
    </source>
</reference>
<protein>
    <recommendedName>
        <fullName evidence="8">H/ACA ribonucleoprotein complex subunit</fullName>
    </recommendedName>
</protein>
<dbReference type="Proteomes" id="UP000593567">
    <property type="component" value="Unassembled WGS sequence"/>
</dbReference>
<feature type="region of interest" description="Disordered" evidence="9">
    <location>
        <begin position="49"/>
        <end position="74"/>
    </location>
</feature>
<keyword evidence="3 8" id="KW-0698">rRNA processing</keyword>
<dbReference type="PANTHER" id="PTHR23237">
    <property type="entry name" value="NUCLEOLAR PROTEIN FAMILY A MEMBER 1 SNORNP PROTEIN GAR1"/>
    <property type="match status" value="1"/>
</dbReference>
<dbReference type="Pfam" id="PF04410">
    <property type="entry name" value="Gar1"/>
    <property type="match status" value="1"/>
</dbReference>
<dbReference type="AlphaFoldDB" id="A0A7J7IWL8"/>
<dbReference type="OrthoDB" id="2187159at2759"/>
<keyword evidence="5 8" id="KW-0539">Nucleus</keyword>